<comment type="subcellular location">
    <subcellularLocation>
        <location evidence="2">Mitochondrion</location>
    </subcellularLocation>
</comment>
<comment type="cofactor">
    <cofactor evidence="1">
        <name>Zn(2+)</name>
        <dbReference type="ChEBI" id="CHEBI:29105"/>
    </cofactor>
</comment>
<dbReference type="AlphaFoldDB" id="A4VDG5"/>
<evidence type="ECO:0000259" key="13">
    <source>
        <dbReference type="SMART" id="SM00382"/>
    </source>
</evidence>
<dbReference type="GO" id="GO:0046872">
    <property type="term" value="F:metal ion binding"/>
    <property type="evidence" value="ECO:0007669"/>
    <property type="project" value="UniProtKB-KW"/>
</dbReference>
<dbReference type="RefSeq" id="XP_001470868.2">
    <property type="nucleotide sequence ID" value="XM_001470818.2"/>
</dbReference>
<feature type="compositionally biased region" description="Polar residues" evidence="11">
    <location>
        <begin position="240"/>
        <end position="258"/>
    </location>
</feature>
<dbReference type="STRING" id="312017.A4VDG5"/>
<keyword evidence="5" id="KW-0645">Protease</keyword>
<dbReference type="PANTHER" id="PTHR23076">
    <property type="entry name" value="METALLOPROTEASE M41 FTSH"/>
    <property type="match status" value="1"/>
</dbReference>
<evidence type="ECO:0000256" key="2">
    <source>
        <dbReference type="ARBA" id="ARBA00004173"/>
    </source>
</evidence>
<dbReference type="GO" id="GO:0004176">
    <property type="term" value="F:ATP-dependent peptidase activity"/>
    <property type="evidence" value="ECO:0007669"/>
    <property type="project" value="InterPro"/>
</dbReference>
<dbReference type="FunFam" id="3.40.50.300:FF:000195">
    <property type="entry name" value="ATP-dependent zinc metalloprotease FTSH 11"/>
    <property type="match status" value="1"/>
</dbReference>
<dbReference type="EMBL" id="GG662639">
    <property type="protein sequence ID" value="EDK31554.2"/>
    <property type="molecule type" value="Genomic_DNA"/>
</dbReference>
<evidence type="ECO:0000256" key="10">
    <source>
        <dbReference type="ARBA" id="ARBA00023128"/>
    </source>
</evidence>
<dbReference type="SUPFAM" id="SSF52540">
    <property type="entry name" value="P-loop containing nucleoside triphosphate hydrolases"/>
    <property type="match status" value="1"/>
</dbReference>
<dbReference type="SUPFAM" id="SSF140990">
    <property type="entry name" value="FtsH protease domain-like"/>
    <property type="match status" value="1"/>
</dbReference>
<evidence type="ECO:0000256" key="11">
    <source>
        <dbReference type="SAM" id="MobiDB-lite"/>
    </source>
</evidence>
<dbReference type="InterPro" id="IPR041569">
    <property type="entry name" value="AAA_lid_3"/>
</dbReference>
<dbReference type="GO" id="GO:0004222">
    <property type="term" value="F:metalloendopeptidase activity"/>
    <property type="evidence" value="ECO:0007669"/>
    <property type="project" value="InterPro"/>
</dbReference>
<dbReference type="PROSITE" id="PS00674">
    <property type="entry name" value="AAA"/>
    <property type="match status" value="1"/>
</dbReference>
<dbReference type="InterPro" id="IPR003593">
    <property type="entry name" value="AAA+_ATPase"/>
</dbReference>
<sequence>MWRMGQKPYSKFFMMGQRDNFQVLQSEISKQIKYIPQPVLDQQLIEQYKYADSNLLLKAISAQKLLYLQKKFYQNTSYTTLYPYLRELNRQQKQAEILQLTQNLDKKFKFSTDIDKDKVNAQIVYARTCFELKNGPMQLVPQIQSKSFTQRIFNYLLYIYIFYLLFGNFTIQADFSSDESSQSSEEQSFFSKIWEYIVGSDKGINNQQITIQNKNFIMHLNTIDNNKNKNNENNNKNSKQEAQGNDNKQNQNAPKSNNLLNRFFNRGVEIQEEKNIKTRFSDVLGIDEFKEELIELVDYLKNPQKYHEAGAKLPKGILLVGPPGTGKTLLARALAGEAGCSFFYKSGSEFDEMFVGVGASRVRELFKKAREKAPSIIFIDEIDSVAGSRRSTDPSNSRDTVNQILAEMDGFKQTDNVIVIGATNFEQAIDPAIKRPGRFDKLIHVPLPDIRGREQLFEYYLKNIKYDPDVKAKELARQTSGFSGADISNMVNISILNSIKNNRTIANLKDFDFALDRIAMGIGRKNMFITEEDKRTTAIHEGGHTIAALLTDGATPLHKVTILPRGGALGFTSMIPETDKLNHTKKSMIAMIDVAMGGRAAEDIFIGNDQITTGCSSDLSKATEIAYQYVKNLGMNEELTLISASNKIQTSDTYNYQIDLEVQKLLKESYDRVKKLLKSNEKGLWNLVDSLVKNETLTAEQIKEIVLQGKKI</sequence>
<accession>A4VDG5</accession>
<keyword evidence="9 14" id="KW-0482">Metalloprotease</keyword>
<dbReference type="InterPro" id="IPR027417">
    <property type="entry name" value="P-loop_NTPase"/>
</dbReference>
<keyword evidence="10" id="KW-0496">Mitochondrion</keyword>
<name>A4VDG5_TETTS</name>
<proteinExistence type="inferred from homology"/>
<dbReference type="FunFam" id="1.20.58.760:FF:000001">
    <property type="entry name" value="ATP-dependent zinc metalloprotease FtsH"/>
    <property type="match status" value="1"/>
</dbReference>
<keyword evidence="8" id="KW-0862">Zinc</keyword>
<evidence type="ECO:0000313" key="15">
    <source>
        <dbReference type="Proteomes" id="UP000009168"/>
    </source>
</evidence>
<evidence type="ECO:0000256" key="8">
    <source>
        <dbReference type="ARBA" id="ARBA00022833"/>
    </source>
</evidence>
<evidence type="ECO:0000256" key="3">
    <source>
        <dbReference type="ARBA" id="ARBA00010044"/>
    </source>
</evidence>
<dbReference type="CDD" id="cd19501">
    <property type="entry name" value="RecA-like_FtsH"/>
    <property type="match status" value="1"/>
</dbReference>
<evidence type="ECO:0000256" key="7">
    <source>
        <dbReference type="ARBA" id="ARBA00022801"/>
    </source>
</evidence>
<dbReference type="InParanoid" id="A4VDG5"/>
<dbReference type="InterPro" id="IPR003960">
    <property type="entry name" value="ATPase_AAA_CS"/>
</dbReference>
<dbReference type="HOGENOM" id="CLU_000688_19_0_1"/>
<dbReference type="GO" id="GO:0005524">
    <property type="term" value="F:ATP binding"/>
    <property type="evidence" value="ECO:0007669"/>
    <property type="project" value="InterPro"/>
</dbReference>
<evidence type="ECO:0000256" key="5">
    <source>
        <dbReference type="ARBA" id="ARBA00022670"/>
    </source>
</evidence>
<evidence type="ECO:0000256" key="4">
    <source>
        <dbReference type="ARBA" id="ARBA00010550"/>
    </source>
</evidence>
<organism evidence="14 15">
    <name type="scientific">Tetrahymena thermophila (strain SB210)</name>
    <dbReference type="NCBI Taxonomy" id="312017"/>
    <lineage>
        <taxon>Eukaryota</taxon>
        <taxon>Sar</taxon>
        <taxon>Alveolata</taxon>
        <taxon>Ciliophora</taxon>
        <taxon>Intramacronucleata</taxon>
        <taxon>Oligohymenophorea</taxon>
        <taxon>Hymenostomatida</taxon>
        <taxon>Tetrahymenina</taxon>
        <taxon>Tetrahymenidae</taxon>
        <taxon>Tetrahymena</taxon>
    </lineage>
</organism>
<dbReference type="InterPro" id="IPR000642">
    <property type="entry name" value="Peptidase_M41"/>
</dbReference>
<feature type="region of interest" description="Disordered" evidence="11">
    <location>
        <begin position="224"/>
        <end position="258"/>
    </location>
</feature>
<dbReference type="OrthoDB" id="1413014at2759"/>
<dbReference type="Pfam" id="PF17862">
    <property type="entry name" value="AAA_lid_3"/>
    <property type="match status" value="1"/>
</dbReference>
<dbReference type="PANTHER" id="PTHR23076:SF97">
    <property type="entry name" value="ATP-DEPENDENT ZINC METALLOPROTEASE YME1L1"/>
    <property type="match status" value="1"/>
</dbReference>
<dbReference type="FunCoup" id="A4VDG5">
    <property type="interactions" value="489"/>
</dbReference>
<dbReference type="Gene3D" id="1.10.8.60">
    <property type="match status" value="1"/>
</dbReference>
<keyword evidence="12" id="KW-0472">Membrane</keyword>
<dbReference type="InterPro" id="IPR037219">
    <property type="entry name" value="Peptidase_M41-like"/>
</dbReference>
<reference evidence="15" key="1">
    <citation type="journal article" date="2006" name="PLoS Biol.">
        <title>Macronuclear genome sequence of the ciliate Tetrahymena thermophila, a model eukaryote.</title>
        <authorList>
            <person name="Eisen J.A."/>
            <person name="Coyne R.S."/>
            <person name="Wu M."/>
            <person name="Wu D."/>
            <person name="Thiagarajan M."/>
            <person name="Wortman J.R."/>
            <person name="Badger J.H."/>
            <person name="Ren Q."/>
            <person name="Amedeo P."/>
            <person name="Jones K.M."/>
            <person name="Tallon L.J."/>
            <person name="Delcher A.L."/>
            <person name="Salzberg S.L."/>
            <person name="Silva J.C."/>
            <person name="Haas B.J."/>
            <person name="Majoros W.H."/>
            <person name="Farzad M."/>
            <person name="Carlton J.M."/>
            <person name="Smith R.K. Jr."/>
            <person name="Garg J."/>
            <person name="Pearlman R.E."/>
            <person name="Karrer K.M."/>
            <person name="Sun L."/>
            <person name="Manning G."/>
            <person name="Elde N.C."/>
            <person name="Turkewitz A.P."/>
            <person name="Asai D.J."/>
            <person name="Wilkes D.E."/>
            <person name="Wang Y."/>
            <person name="Cai H."/>
            <person name="Collins K."/>
            <person name="Stewart B.A."/>
            <person name="Lee S.R."/>
            <person name="Wilamowska K."/>
            <person name="Weinberg Z."/>
            <person name="Ruzzo W.L."/>
            <person name="Wloga D."/>
            <person name="Gaertig J."/>
            <person name="Frankel J."/>
            <person name="Tsao C.-C."/>
            <person name="Gorovsky M.A."/>
            <person name="Keeling P.J."/>
            <person name="Waller R.F."/>
            <person name="Patron N.J."/>
            <person name="Cherry J.M."/>
            <person name="Stover N.A."/>
            <person name="Krieger C.J."/>
            <person name="del Toro C."/>
            <person name="Ryder H.F."/>
            <person name="Williamson S.C."/>
            <person name="Barbeau R.A."/>
            <person name="Hamilton E.P."/>
            <person name="Orias E."/>
        </authorList>
    </citation>
    <scope>NUCLEOTIDE SEQUENCE [LARGE SCALE GENOMIC DNA]</scope>
    <source>
        <strain evidence="15">SB210</strain>
    </source>
</reference>
<keyword evidence="6" id="KW-0479">Metal-binding</keyword>
<comment type="similarity">
    <text evidence="3">In the C-terminal section; belongs to the peptidase M41 family.</text>
</comment>
<dbReference type="KEGG" id="tet:TTHERM_00138449"/>
<dbReference type="Gene3D" id="3.40.50.300">
    <property type="entry name" value="P-loop containing nucleotide triphosphate hydrolases"/>
    <property type="match status" value="1"/>
</dbReference>
<dbReference type="GO" id="GO:0016887">
    <property type="term" value="F:ATP hydrolysis activity"/>
    <property type="evidence" value="ECO:0007669"/>
    <property type="project" value="InterPro"/>
</dbReference>
<keyword evidence="12" id="KW-1133">Transmembrane helix</keyword>
<dbReference type="GO" id="GO:0005739">
    <property type="term" value="C:mitochondrion"/>
    <property type="evidence" value="ECO:0007669"/>
    <property type="project" value="UniProtKB-SubCell"/>
</dbReference>
<dbReference type="FunFam" id="1.10.8.60:FF:000001">
    <property type="entry name" value="ATP-dependent zinc metalloprotease FtsH"/>
    <property type="match status" value="1"/>
</dbReference>
<comment type="similarity">
    <text evidence="4">In the N-terminal section; belongs to the AAA ATPase family.</text>
</comment>
<gene>
    <name evidence="14" type="ORF">TTHERM_00138449</name>
</gene>
<evidence type="ECO:0000256" key="6">
    <source>
        <dbReference type="ARBA" id="ARBA00022723"/>
    </source>
</evidence>
<dbReference type="Gene3D" id="1.20.58.760">
    <property type="entry name" value="Peptidase M41"/>
    <property type="match status" value="1"/>
</dbReference>
<feature type="transmembrane region" description="Helical" evidence="12">
    <location>
        <begin position="152"/>
        <end position="171"/>
    </location>
</feature>
<dbReference type="eggNOG" id="KOG0734">
    <property type="taxonomic scope" value="Eukaryota"/>
</dbReference>
<dbReference type="GO" id="GO:0006508">
    <property type="term" value="P:proteolysis"/>
    <property type="evidence" value="ECO:0007669"/>
    <property type="project" value="UniProtKB-KW"/>
</dbReference>
<dbReference type="InterPro" id="IPR003959">
    <property type="entry name" value="ATPase_AAA_core"/>
</dbReference>
<feature type="domain" description="AAA+ ATPase" evidence="13">
    <location>
        <begin position="313"/>
        <end position="449"/>
    </location>
</feature>
<dbReference type="Proteomes" id="UP000009168">
    <property type="component" value="Unassembled WGS sequence"/>
</dbReference>
<evidence type="ECO:0000256" key="9">
    <source>
        <dbReference type="ARBA" id="ARBA00023049"/>
    </source>
</evidence>
<evidence type="ECO:0000256" key="12">
    <source>
        <dbReference type="SAM" id="Phobius"/>
    </source>
</evidence>
<dbReference type="GeneID" id="7823467"/>
<evidence type="ECO:0000256" key="1">
    <source>
        <dbReference type="ARBA" id="ARBA00001947"/>
    </source>
</evidence>
<dbReference type="Pfam" id="PF00004">
    <property type="entry name" value="AAA"/>
    <property type="match status" value="1"/>
</dbReference>
<keyword evidence="15" id="KW-1185">Reference proteome</keyword>
<dbReference type="SMART" id="SM00382">
    <property type="entry name" value="AAA"/>
    <property type="match status" value="1"/>
</dbReference>
<evidence type="ECO:0000313" key="14">
    <source>
        <dbReference type="EMBL" id="EDK31554.2"/>
    </source>
</evidence>
<protein>
    <submittedName>
        <fullName evidence="14">Metalloprotease m41 ftsh protein, putative</fullName>
    </submittedName>
</protein>
<keyword evidence="12" id="KW-0812">Transmembrane</keyword>
<dbReference type="Pfam" id="PF01434">
    <property type="entry name" value="Peptidase_M41"/>
    <property type="match status" value="1"/>
</dbReference>
<keyword evidence="7" id="KW-0378">Hydrolase</keyword>